<evidence type="ECO:0000256" key="1">
    <source>
        <dbReference type="ARBA" id="ARBA00022574"/>
    </source>
</evidence>
<dbReference type="PANTHER" id="PTHR22847">
    <property type="entry name" value="WD40 REPEAT PROTEIN"/>
    <property type="match status" value="1"/>
</dbReference>
<dbReference type="InterPro" id="IPR019775">
    <property type="entry name" value="WD40_repeat_CS"/>
</dbReference>
<feature type="repeat" description="WD" evidence="3">
    <location>
        <begin position="864"/>
        <end position="903"/>
    </location>
</feature>
<dbReference type="InterPro" id="IPR011047">
    <property type="entry name" value="Quinoprotein_ADH-like_sf"/>
</dbReference>
<feature type="repeat" description="WD" evidence="3">
    <location>
        <begin position="1160"/>
        <end position="1194"/>
    </location>
</feature>
<protein>
    <submittedName>
        <fullName evidence="5">WD40 repeat protein</fullName>
    </submittedName>
</protein>
<evidence type="ECO:0000259" key="4">
    <source>
        <dbReference type="Pfam" id="PF13191"/>
    </source>
</evidence>
<dbReference type="PRINTS" id="PR00320">
    <property type="entry name" value="GPROTEINBRPT"/>
</dbReference>
<dbReference type="Proteomes" id="UP001232755">
    <property type="component" value="Unassembled WGS sequence"/>
</dbReference>
<dbReference type="Gene3D" id="2.130.10.10">
    <property type="entry name" value="YVTN repeat-like/Quinoprotein amine dehydrogenase"/>
    <property type="match status" value="4"/>
</dbReference>
<dbReference type="SUPFAM" id="SSF50998">
    <property type="entry name" value="Quinoprotein alcohol dehydrogenase-like"/>
    <property type="match status" value="2"/>
</dbReference>
<dbReference type="SMART" id="SM00320">
    <property type="entry name" value="WD40"/>
    <property type="match status" value="11"/>
</dbReference>
<dbReference type="InterPro" id="IPR020472">
    <property type="entry name" value="WD40_PAC1"/>
</dbReference>
<dbReference type="PROSITE" id="PS50294">
    <property type="entry name" value="WD_REPEATS_REGION"/>
    <property type="match status" value="1"/>
</dbReference>
<reference evidence="5 6" key="1">
    <citation type="submission" date="2023-07" db="EMBL/GenBank/DDBJ databases">
        <title>Comparative genomics of wheat-associated soil bacteria to identify genetic determinants of phenazine resistance.</title>
        <authorList>
            <person name="Mouncey N."/>
        </authorList>
    </citation>
    <scope>NUCLEOTIDE SEQUENCE [LARGE SCALE GENOMIC DNA]</scope>
    <source>
        <strain evidence="5 6">B3I12</strain>
    </source>
</reference>
<evidence type="ECO:0000256" key="2">
    <source>
        <dbReference type="ARBA" id="ARBA00022737"/>
    </source>
</evidence>
<dbReference type="RefSeq" id="WP_307174804.1">
    <property type="nucleotide sequence ID" value="NZ_JAUSYP010000001.1"/>
</dbReference>
<dbReference type="Pfam" id="PF00400">
    <property type="entry name" value="WD40"/>
    <property type="match status" value="5"/>
</dbReference>
<feature type="domain" description="Orc1-like AAA ATPase" evidence="4">
    <location>
        <begin position="78"/>
        <end position="206"/>
    </location>
</feature>
<name>A0ABU0QKU6_9ACTN</name>
<dbReference type="PROSITE" id="PS00678">
    <property type="entry name" value="WD_REPEATS_1"/>
    <property type="match status" value="1"/>
</dbReference>
<dbReference type="PROSITE" id="PS50082">
    <property type="entry name" value="WD_REPEATS_2"/>
    <property type="match status" value="5"/>
</dbReference>
<dbReference type="SUPFAM" id="SSF52540">
    <property type="entry name" value="P-loop containing nucleoside triphosphate hydrolases"/>
    <property type="match status" value="1"/>
</dbReference>
<feature type="repeat" description="WD" evidence="3">
    <location>
        <begin position="818"/>
        <end position="858"/>
    </location>
</feature>
<evidence type="ECO:0000313" key="6">
    <source>
        <dbReference type="Proteomes" id="UP001232755"/>
    </source>
</evidence>
<comment type="caution">
    <text evidence="5">The sequence shown here is derived from an EMBL/GenBank/DDBJ whole genome shotgun (WGS) entry which is preliminary data.</text>
</comment>
<evidence type="ECO:0000313" key="5">
    <source>
        <dbReference type="EMBL" id="MDQ0748007.1"/>
    </source>
</evidence>
<dbReference type="Gene3D" id="3.40.50.300">
    <property type="entry name" value="P-loop containing nucleotide triphosphate hydrolases"/>
    <property type="match status" value="1"/>
</dbReference>
<feature type="repeat" description="WD" evidence="3">
    <location>
        <begin position="913"/>
        <end position="957"/>
    </location>
</feature>
<keyword evidence="6" id="KW-1185">Reference proteome</keyword>
<keyword evidence="1 3" id="KW-0853">WD repeat</keyword>
<sequence>MNYELGPGSVHAGRDIKAAVSTHVSGLPADATAAGAGSVTARDINAPVTVSIQYGSSERLTDALLDPAPLVDALGLERFTGREWLVERVDRALARQDRGYVLVLSEAGIGKTSLAAHLARARDWPRHFTALYGGRNPEIARKNLAAQLVRRWRLEDRLCPGGLLPESADRPDWLLTVLHEAAARRDREAPSTPLVLVVDGLDEAEPSASASDTGVPLGLPRPQHLPRGVHILTTSRFGTNLSALRGRTDVLEIQVDGAENRRDLLAYLTLRAGEAGTPLHQAVRAHGTPPARFAAELAERCAGVWMYAQYVLDEIAQGTRSPHEVGRLPDGLVGYYEEQIVRWQDRPDWDGVGEPLLALLAAAQGPAAPDVLAELSGTDARATGRWLETVLRPFLRREDGLYAIRHQSLRDLFAVEPDDELDAGVRRPLRAALRTAHRHLADWLVPDDGDWSHLGEYGRFSLPRHAAAADRLDELMVAPGFLLAVDPPSLLRHRSDLATTTGRRALGAYQLALHNWREEPATERRLWWLHVHARKNRCGELAEACADGQSWPWRLRAAWWSGVPHRVLTTSTPLGVCTVRVGGGPPLLAVGRFDGAVTLWDPVSGDLLAVLSGPQDDREDRPEGDQDVPSLLPFLWVNSVCTVRAGDGRTLLAAGREDGSVVIWDLLTGQPIRALSTGHDNAAQDGRDDAVEQVCAVPDTDGRDLLVTVNHSGSVRWWDPDTGQQVGTLPVALHSMWAKIYVVPGPGGSPVLATADGSRLQLWKPGRDRPVGEMAIDGWSVLCAVPDGHGRTLLAAGGYDGPITLWDPATGERVGPELTGLTGSVRALCAVPGPAGRSLLAAGSRDGTIRLWDTATGEPWGPALTGHTHEVASLCAVPSGDGGVQLASVARGGDDSSLRLWDLPHDDLTDPAPEGHTAPVRALCPVPDVEGRTLVASAGHDASIRLWDPATGDLVQAWVDIPRAYHVPHEDFPRHNWTLAVCAITGTDGRPVVVSAHEDHHIRRWDPVTGEQIGNAVAVGWRSVSTMCVVPGVAGRTLLAMSESGRWVQLWDPETREPLGEPLAGDGGTGYDEVCAVPGVEGRTLVAAITGETSVWLYDPDRRCQVGKAMRPGSDLGYSPVHALCALPGVEGRTLLATGCEDGLVWLWDPVTCEPVGDPLRAHRGWVTGMCALPGPDGVRLVTVGRDGLLRLWDPVTRELLGEPLSGHDDDTLVGAVCTVPDVDGRTLIATGGHDRTVLLWEPLDVT</sequence>
<dbReference type="InterPro" id="IPR001680">
    <property type="entry name" value="WD40_rpt"/>
</dbReference>
<dbReference type="InterPro" id="IPR027417">
    <property type="entry name" value="P-loop_NTPase"/>
</dbReference>
<dbReference type="EMBL" id="JAUSYP010000001">
    <property type="protein sequence ID" value="MDQ0748007.1"/>
    <property type="molecule type" value="Genomic_DNA"/>
</dbReference>
<dbReference type="InterPro" id="IPR041664">
    <property type="entry name" value="AAA_16"/>
</dbReference>
<dbReference type="Pfam" id="PF13191">
    <property type="entry name" value="AAA_16"/>
    <property type="match status" value="1"/>
</dbReference>
<evidence type="ECO:0000256" key="3">
    <source>
        <dbReference type="PROSITE-ProRule" id="PRU00221"/>
    </source>
</evidence>
<feature type="repeat" description="WD" evidence="3">
    <location>
        <begin position="651"/>
        <end position="674"/>
    </location>
</feature>
<organism evidence="5 6">
    <name type="scientific">Streptomyces africanus</name>
    <dbReference type="NCBI Taxonomy" id="231024"/>
    <lineage>
        <taxon>Bacteria</taxon>
        <taxon>Bacillati</taxon>
        <taxon>Actinomycetota</taxon>
        <taxon>Actinomycetes</taxon>
        <taxon>Kitasatosporales</taxon>
        <taxon>Streptomycetaceae</taxon>
        <taxon>Streptomyces</taxon>
    </lineage>
</organism>
<proteinExistence type="predicted"/>
<keyword evidence="2" id="KW-0677">Repeat</keyword>
<gene>
    <name evidence="5" type="ORF">QF034_002238</name>
</gene>
<dbReference type="InterPro" id="IPR015943">
    <property type="entry name" value="WD40/YVTN_repeat-like_dom_sf"/>
</dbReference>
<accession>A0ABU0QKU6</accession>
<dbReference type="PANTHER" id="PTHR22847:SF637">
    <property type="entry name" value="WD REPEAT DOMAIN 5B"/>
    <property type="match status" value="1"/>
</dbReference>